<gene>
    <name evidence="1" type="ORF">AYBTSS11_LOCUS25305</name>
</gene>
<sequence>MHAETTTLSVLFAVHAWQQSFPFSSATLFLQRLSQPLQIERRKHGRIKRRGSKAMIDCFGGA</sequence>
<evidence type="ECO:0000313" key="2">
    <source>
        <dbReference type="Proteomes" id="UP001189624"/>
    </source>
</evidence>
<protein>
    <submittedName>
        <fullName evidence="1">Uncharacterized protein</fullName>
    </submittedName>
</protein>
<keyword evidence="2" id="KW-1185">Reference proteome</keyword>
<dbReference type="Proteomes" id="UP001189624">
    <property type="component" value="Chromosome 9"/>
</dbReference>
<name>A0AA86T3B6_9FABA</name>
<evidence type="ECO:0000313" key="1">
    <source>
        <dbReference type="EMBL" id="CAJ1973245.1"/>
    </source>
</evidence>
<proteinExistence type="predicted"/>
<organism evidence="1 2">
    <name type="scientific">Sphenostylis stenocarpa</name>
    <dbReference type="NCBI Taxonomy" id="92480"/>
    <lineage>
        <taxon>Eukaryota</taxon>
        <taxon>Viridiplantae</taxon>
        <taxon>Streptophyta</taxon>
        <taxon>Embryophyta</taxon>
        <taxon>Tracheophyta</taxon>
        <taxon>Spermatophyta</taxon>
        <taxon>Magnoliopsida</taxon>
        <taxon>eudicotyledons</taxon>
        <taxon>Gunneridae</taxon>
        <taxon>Pentapetalae</taxon>
        <taxon>rosids</taxon>
        <taxon>fabids</taxon>
        <taxon>Fabales</taxon>
        <taxon>Fabaceae</taxon>
        <taxon>Papilionoideae</taxon>
        <taxon>50 kb inversion clade</taxon>
        <taxon>NPAAA clade</taxon>
        <taxon>indigoferoid/millettioid clade</taxon>
        <taxon>Phaseoleae</taxon>
        <taxon>Sphenostylis</taxon>
    </lineage>
</organism>
<dbReference type="EMBL" id="OY731406">
    <property type="protein sequence ID" value="CAJ1973245.1"/>
    <property type="molecule type" value="Genomic_DNA"/>
</dbReference>
<accession>A0AA86T3B6</accession>
<dbReference type="AlphaFoldDB" id="A0AA86T3B6"/>
<dbReference type="Gramene" id="rna-AYBTSS11_LOCUS25305">
    <property type="protein sequence ID" value="CAJ1973245.1"/>
    <property type="gene ID" value="gene-AYBTSS11_LOCUS25305"/>
</dbReference>
<reference evidence="1" key="1">
    <citation type="submission" date="2023-10" db="EMBL/GenBank/DDBJ databases">
        <authorList>
            <person name="Domelevo Entfellner J.-B."/>
        </authorList>
    </citation>
    <scope>NUCLEOTIDE SEQUENCE</scope>
</reference>